<reference evidence="1" key="1">
    <citation type="journal article" date="2021" name="Proc. Natl. Acad. Sci. U.S.A.">
        <title>A Catalog of Tens of Thousands of Viruses from Human Metagenomes Reveals Hidden Associations with Chronic Diseases.</title>
        <authorList>
            <person name="Tisza M.J."/>
            <person name="Buck C.B."/>
        </authorList>
    </citation>
    <scope>NUCLEOTIDE SEQUENCE</scope>
    <source>
        <strain evidence="1">CtkzC12</strain>
    </source>
</reference>
<sequence>MLSSIRIFSIKIIKLHIAPLFYQYHFYYTGNTTNLILSVIFRVIY</sequence>
<name>A0A8S5LVG4_9CAUD</name>
<dbReference type="EMBL" id="BK014750">
    <property type="protein sequence ID" value="DAD74014.1"/>
    <property type="molecule type" value="Genomic_DNA"/>
</dbReference>
<organism evidence="1">
    <name type="scientific">Siphoviridae sp. ctkzC12</name>
    <dbReference type="NCBI Taxonomy" id="2826446"/>
    <lineage>
        <taxon>Viruses</taxon>
        <taxon>Duplodnaviria</taxon>
        <taxon>Heunggongvirae</taxon>
        <taxon>Uroviricota</taxon>
        <taxon>Caudoviricetes</taxon>
    </lineage>
</organism>
<proteinExistence type="predicted"/>
<evidence type="ECO:0000313" key="1">
    <source>
        <dbReference type="EMBL" id="DAD74014.1"/>
    </source>
</evidence>
<protein>
    <submittedName>
        <fullName evidence="1">Uncharacterized protein</fullName>
    </submittedName>
</protein>
<accession>A0A8S5LVG4</accession>